<evidence type="ECO:0000313" key="3">
    <source>
        <dbReference type="EMBL" id="OOZ42149.1"/>
    </source>
</evidence>
<organism evidence="3 4">
    <name type="scientific">Solemya pervernicosa gill symbiont</name>
    <dbReference type="NCBI Taxonomy" id="642797"/>
    <lineage>
        <taxon>Bacteria</taxon>
        <taxon>Pseudomonadati</taxon>
        <taxon>Pseudomonadota</taxon>
        <taxon>Gammaproteobacteria</taxon>
        <taxon>sulfur-oxidizing symbionts</taxon>
    </lineage>
</organism>
<dbReference type="RefSeq" id="WP_078482177.1">
    <property type="nucleotide sequence ID" value="NZ_MPRL01000002.1"/>
</dbReference>
<evidence type="ECO:0000313" key="4">
    <source>
        <dbReference type="Proteomes" id="UP000191110"/>
    </source>
</evidence>
<dbReference type="AlphaFoldDB" id="A0A1T2LAL5"/>
<dbReference type="Pfam" id="PF02120">
    <property type="entry name" value="Flg_hook"/>
    <property type="match status" value="1"/>
</dbReference>
<reference evidence="3 4" key="1">
    <citation type="submission" date="2016-11" db="EMBL/GenBank/DDBJ databases">
        <title>Mixed transmission modes and dynamic genome evolution in an obligate animal-bacterial symbiosis.</title>
        <authorList>
            <person name="Russell S.L."/>
            <person name="Corbett-Detig R.B."/>
            <person name="Cavanaugh C.M."/>
        </authorList>
    </citation>
    <scope>NUCLEOTIDE SEQUENCE [LARGE SCALE GENOMIC DNA]</scope>
    <source>
        <strain evidence="3">Sveles-Q1</strain>
    </source>
</reference>
<protein>
    <recommendedName>
        <fullName evidence="2">Flagellar hook-length control protein-like C-terminal domain-containing protein</fullName>
    </recommendedName>
</protein>
<accession>A0A1T2LAL5</accession>
<feature type="compositionally biased region" description="Low complexity" evidence="1">
    <location>
        <begin position="247"/>
        <end position="261"/>
    </location>
</feature>
<feature type="domain" description="Flagellar hook-length control protein-like C-terminal" evidence="2">
    <location>
        <begin position="354"/>
        <end position="427"/>
    </location>
</feature>
<feature type="compositionally biased region" description="Low complexity" evidence="1">
    <location>
        <begin position="142"/>
        <end position="152"/>
    </location>
</feature>
<comment type="caution">
    <text evidence="3">The sequence shown here is derived from an EMBL/GenBank/DDBJ whole genome shotgun (WGS) entry which is preliminary data.</text>
</comment>
<gene>
    <name evidence="3" type="ORF">BOW53_00800</name>
</gene>
<evidence type="ECO:0000259" key="2">
    <source>
        <dbReference type="Pfam" id="PF02120"/>
    </source>
</evidence>
<name>A0A1T2LAL5_9GAMM</name>
<feature type="region of interest" description="Disordered" evidence="1">
    <location>
        <begin position="137"/>
        <end position="170"/>
    </location>
</feature>
<sequence>MEVKPTQPQITTIKVDVAELKAALSNWKVGESLLAVARESSQQGRVMLQIGNLAVEAKSDQPIRAGQQLQLVVERLTPSPVMRVVDNIQPPSPQSIALKNLLPLQRPISELLANLTQLTQTKVVTQLLTAASTAITPSKVNSSSTPLLTPTLPGQPVTTSATTPPPGISRDEVRAITQLAQRLVSQISSSSDISKPGALEQAIKSSGNFFEANLLKGLQGLNRPTPNSDFKAPLLQLLDLLRTVSSSKSLPPSSDKLPLSSELTLPGSAPQAPARFAPSLPLGDTLRMLADLLKQVEGSLARIQLNQLTSTPHQATEAETRPAWLIELPLRNGERIDLVQMKFEEERGKNSDGNAEKQWSVKLAFDLDTIGPLHIKVTYAGGSISTIFWAEQHDSAELFKANMGELEQRLTKAGLVVNKLDTHSGAPPFKNGLLAAESILDEKA</sequence>
<proteinExistence type="predicted"/>
<keyword evidence="4" id="KW-1185">Reference proteome</keyword>
<evidence type="ECO:0000256" key="1">
    <source>
        <dbReference type="SAM" id="MobiDB-lite"/>
    </source>
</evidence>
<dbReference type="Gene3D" id="3.30.750.140">
    <property type="match status" value="1"/>
</dbReference>
<dbReference type="InterPro" id="IPR021136">
    <property type="entry name" value="Flagellar_hook_control-like_C"/>
</dbReference>
<dbReference type="InterPro" id="IPR038610">
    <property type="entry name" value="FliK-like_C_sf"/>
</dbReference>
<dbReference type="EMBL" id="MPRL01000002">
    <property type="protein sequence ID" value="OOZ42149.1"/>
    <property type="molecule type" value="Genomic_DNA"/>
</dbReference>
<feature type="region of interest" description="Disordered" evidence="1">
    <location>
        <begin position="247"/>
        <end position="276"/>
    </location>
</feature>
<dbReference type="Proteomes" id="UP000191110">
    <property type="component" value="Unassembled WGS sequence"/>
</dbReference>
<dbReference type="OrthoDB" id="7055780at2"/>